<accession>A0A916E986</accession>
<sequence>MGSDWKVRDPSFAELPAGPGTGWFKRDRDSESMSIDRKTGAIWVGFESYNELWRYDSRFRRAEAHGAPPVMSKWPENEGPEAMTLLPTGGMVTIAETKPWPKASGRGGIVFLGDPVQRPRWGYRFNYLPPRGYDPSDMTLLPDGRWLILNRRLAGARFSNVLTVVDPAQPVAEVQARSGRAEAQPELRGVLRGGLRRGGQLLGDIALQATGAQRQLVVGRLDQPVVEAADMLDRTQAVRRHAQLDAGAERVGDQRDVLQVRQERALGLVVRVGNVVTHHPALAGQFADPRHRKFLNVREPMKRLVKAGRIPNAVRFSRPCRACRRCARLAGYAQDRYQGGLVADAQREWRQGTGSQRQYGDRRTRHRKQDDRSADGRHHHQDDFGTDAKGQ</sequence>
<organism evidence="3 4">
    <name type="scientific">Rhizophagus irregularis</name>
    <dbReference type="NCBI Taxonomy" id="588596"/>
    <lineage>
        <taxon>Eukaryota</taxon>
        <taxon>Fungi</taxon>
        <taxon>Fungi incertae sedis</taxon>
        <taxon>Mucoromycota</taxon>
        <taxon>Glomeromycotina</taxon>
        <taxon>Glomeromycetes</taxon>
        <taxon>Glomerales</taxon>
        <taxon>Glomeraceae</taxon>
        <taxon>Rhizophagus</taxon>
    </lineage>
</organism>
<protein>
    <recommendedName>
        <fullName evidence="2">Phytase-like domain-containing protein</fullName>
    </recommendedName>
</protein>
<evidence type="ECO:0000313" key="3">
    <source>
        <dbReference type="EMBL" id="CAB5370573.1"/>
    </source>
</evidence>
<feature type="region of interest" description="Disordered" evidence="1">
    <location>
        <begin position="348"/>
        <end position="391"/>
    </location>
</feature>
<evidence type="ECO:0000259" key="2">
    <source>
        <dbReference type="Pfam" id="PF13449"/>
    </source>
</evidence>
<comment type="caution">
    <text evidence="3">The sequence shown here is derived from an EMBL/GenBank/DDBJ whole genome shotgun (WGS) entry which is preliminary data.</text>
</comment>
<name>A0A916E986_9GLOM</name>
<dbReference type="EMBL" id="CAGKOT010000028">
    <property type="protein sequence ID" value="CAB5370573.1"/>
    <property type="molecule type" value="Genomic_DNA"/>
</dbReference>
<dbReference type="Pfam" id="PF13449">
    <property type="entry name" value="Phytase-like"/>
    <property type="match status" value="1"/>
</dbReference>
<feature type="domain" description="Phytase-like" evidence="2">
    <location>
        <begin position="21"/>
        <end position="173"/>
    </location>
</feature>
<evidence type="ECO:0000256" key="1">
    <source>
        <dbReference type="SAM" id="MobiDB-lite"/>
    </source>
</evidence>
<evidence type="ECO:0000313" key="4">
    <source>
        <dbReference type="Proteomes" id="UP000684084"/>
    </source>
</evidence>
<dbReference type="OrthoDB" id="10647925at2759"/>
<feature type="compositionally biased region" description="Basic and acidic residues" evidence="1">
    <location>
        <begin position="368"/>
        <end position="383"/>
    </location>
</feature>
<proteinExistence type="predicted"/>
<reference evidence="3" key="1">
    <citation type="submission" date="2020-05" db="EMBL/GenBank/DDBJ databases">
        <authorList>
            <person name="Rincon C."/>
            <person name="Sanders R I."/>
            <person name="Robbins C."/>
            <person name="Chaturvedi A."/>
        </authorList>
    </citation>
    <scope>NUCLEOTIDE SEQUENCE</scope>
    <source>
        <strain evidence="3">CHB12</strain>
    </source>
</reference>
<dbReference type="Proteomes" id="UP000684084">
    <property type="component" value="Unassembled WGS sequence"/>
</dbReference>
<gene>
    <name evidence="3" type="ORF">CHRIB12_LOCUS12684</name>
</gene>
<dbReference type="InterPro" id="IPR027372">
    <property type="entry name" value="Phytase-like_dom"/>
</dbReference>
<dbReference type="AlphaFoldDB" id="A0A916E986"/>